<name>A0A502E965_9MYCO</name>
<dbReference type="GO" id="GO:0000976">
    <property type="term" value="F:transcription cis-regulatory region binding"/>
    <property type="evidence" value="ECO:0007669"/>
    <property type="project" value="TreeGrafter"/>
</dbReference>
<dbReference type="InterPro" id="IPR009057">
    <property type="entry name" value="Homeodomain-like_sf"/>
</dbReference>
<evidence type="ECO:0000256" key="1">
    <source>
        <dbReference type="ARBA" id="ARBA00023015"/>
    </source>
</evidence>
<dbReference type="PANTHER" id="PTHR30055:SF238">
    <property type="entry name" value="MYCOFACTOCIN BIOSYNTHESIS TRANSCRIPTIONAL REGULATOR MFTR-RELATED"/>
    <property type="match status" value="1"/>
</dbReference>
<feature type="DNA-binding region" description="H-T-H motif" evidence="4">
    <location>
        <begin position="54"/>
        <end position="73"/>
    </location>
</feature>
<accession>A0A502E965</accession>
<sequence>MAIRFLTPQVASDTMTQGRPASSSLRDAKKERTRASLIDAAVDLCLRRGYENTTIEDIAAAADVSPRTFARYFTAKDAVFVAVLDDLADEVAAELSVLPPEIGPLQSMRIALGEVLTRAARPQFYSAAGERIVRTIRVVTECDALQRAAIEYRGPKVLAAMAHRMNVAIDDHRLTLAMALISVTVVHAWGTLDVSGAPLTPQLIKDQIDRTFDEFASLGADLGTSGS</sequence>
<evidence type="ECO:0000256" key="2">
    <source>
        <dbReference type="ARBA" id="ARBA00023125"/>
    </source>
</evidence>
<comment type="caution">
    <text evidence="6">The sequence shown here is derived from an EMBL/GenBank/DDBJ whole genome shotgun (WGS) entry which is preliminary data.</text>
</comment>
<dbReference type="Proteomes" id="UP000320095">
    <property type="component" value="Unassembled WGS sequence"/>
</dbReference>
<dbReference type="Gene3D" id="1.10.357.10">
    <property type="entry name" value="Tetracycline Repressor, domain 2"/>
    <property type="match status" value="1"/>
</dbReference>
<dbReference type="SUPFAM" id="SSF46689">
    <property type="entry name" value="Homeodomain-like"/>
    <property type="match status" value="1"/>
</dbReference>
<dbReference type="PROSITE" id="PS50977">
    <property type="entry name" value="HTH_TETR_2"/>
    <property type="match status" value="1"/>
</dbReference>
<gene>
    <name evidence="6" type="ORF">EAH80_11220</name>
</gene>
<dbReference type="InterPro" id="IPR001647">
    <property type="entry name" value="HTH_TetR"/>
</dbReference>
<evidence type="ECO:0000256" key="3">
    <source>
        <dbReference type="ARBA" id="ARBA00023163"/>
    </source>
</evidence>
<reference evidence="6 7" key="1">
    <citation type="journal article" date="2019" name="Environ. Microbiol.">
        <title>Species interactions and distinct microbial communities in high Arctic permafrost affected cryosols are associated with the CH4 and CO2 gas fluxes.</title>
        <authorList>
            <person name="Altshuler I."/>
            <person name="Hamel J."/>
            <person name="Turney S."/>
            <person name="Magnuson E."/>
            <person name="Levesque R."/>
            <person name="Greer C."/>
            <person name="Whyte L.G."/>
        </authorList>
    </citation>
    <scope>NUCLEOTIDE SEQUENCE [LARGE SCALE GENOMIC DNA]</scope>
    <source>
        <strain evidence="6 7">S5.20</strain>
    </source>
</reference>
<evidence type="ECO:0000259" key="5">
    <source>
        <dbReference type="PROSITE" id="PS50977"/>
    </source>
</evidence>
<dbReference type="AlphaFoldDB" id="A0A502E965"/>
<organism evidence="6 7">
    <name type="scientific">Mycolicibacterium hodleri</name>
    <dbReference type="NCBI Taxonomy" id="49897"/>
    <lineage>
        <taxon>Bacteria</taxon>
        <taxon>Bacillati</taxon>
        <taxon>Actinomycetota</taxon>
        <taxon>Actinomycetes</taxon>
        <taxon>Mycobacteriales</taxon>
        <taxon>Mycobacteriaceae</taxon>
        <taxon>Mycolicibacterium</taxon>
    </lineage>
</organism>
<evidence type="ECO:0000313" key="6">
    <source>
        <dbReference type="EMBL" id="TPG34173.1"/>
    </source>
</evidence>
<feature type="domain" description="HTH tetR-type" evidence="5">
    <location>
        <begin position="31"/>
        <end position="91"/>
    </location>
</feature>
<proteinExistence type="predicted"/>
<dbReference type="InterPro" id="IPR050109">
    <property type="entry name" value="HTH-type_TetR-like_transc_reg"/>
</dbReference>
<keyword evidence="3" id="KW-0804">Transcription</keyword>
<dbReference type="PRINTS" id="PR00455">
    <property type="entry name" value="HTHTETR"/>
</dbReference>
<dbReference type="Pfam" id="PF00440">
    <property type="entry name" value="TetR_N"/>
    <property type="match status" value="1"/>
</dbReference>
<evidence type="ECO:0000313" key="7">
    <source>
        <dbReference type="Proteomes" id="UP000320095"/>
    </source>
</evidence>
<evidence type="ECO:0000256" key="4">
    <source>
        <dbReference type="PROSITE-ProRule" id="PRU00335"/>
    </source>
</evidence>
<keyword evidence="7" id="KW-1185">Reference proteome</keyword>
<dbReference type="EMBL" id="RCZG01000004">
    <property type="protein sequence ID" value="TPG34173.1"/>
    <property type="molecule type" value="Genomic_DNA"/>
</dbReference>
<keyword evidence="1" id="KW-0805">Transcription regulation</keyword>
<keyword evidence="2 4" id="KW-0238">DNA-binding</keyword>
<dbReference type="PANTHER" id="PTHR30055">
    <property type="entry name" value="HTH-TYPE TRANSCRIPTIONAL REGULATOR RUTR"/>
    <property type="match status" value="1"/>
</dbReference>
<dbReference type="GO" id="GO:0003700">
    <property type="term" value="F:DNA-binding transcription factor activity"/>
    <property type="evidence" value="ECO:0007669"/>
    <property type="project" value="TreeGrafter"/>
</dbReference>
<protein>
    <submittedName>
        <fullName evidence="6">TetR family transcriptional regulator</fullName>
    </submittedName>
</protein>